<accession>A0A843V075</accession>
<keyword evidence="2" id="KW-1185">Reference proteome</keyword>
<protein>
    <submittedName>
        <fullName evidence="1">Uncharacterized protein</fullName>
    </submittedName>
</protein>
<sequence length="126" mass="14126">MCSTRCENSSPGRRYGCINIVDITRIFVCMAIETVREAAIRNWHFDPVGTRLDSKISGPVPKFLSRSVVAGCRCDRIRTPLCSNAIRRRFGVEKSSFHTLKLRFQPTISPFPRSSGSNVSLDHANP</sequence>
<name>A0A843V075_COLES</name>
<gene>
    <name evidence="1" type="ORF">Taro_024389</name>
</gene>
<comment type="caution">
    <text evidence="1">The sequence shown here is derived from an EMBL/GenBank/DDBJ whole genome shotgun (WGS) entry which is preliminary data.</text>
</comment>
<evidence type="ECO:0000313" key="2">
    <source>
        <dbReference type="Proteomes" id="UP000652761"/>
    </source>
</evidence>
<dbReference type="EMBL" id="NMUH01001377">
    <property type="protein sequence ID" value="MQL91772.1"/>
    <property type="molecule type" value="Genomic_DNA"/>
</dbReference>
<evidence type="ECO:0000313" key="1">
    <source>
        <dbReference type="EMBL" id="MQL91772.1"/>
    </source>
</evidence>
<organism evidence="1 2">
    <name type="scientific">Colocasia esculenta</name>
    <name type="common">Wild taro</name>
    <name type="synonym">Arum esculentum</name>
    <dbReference type="NCBI Taxonomy" id="4460"/>
    <lineage>
        <taxon>Eukaryota</taxon>
        <taxon>Viridiplantae</taxon>
        <taxon>Streptophyta</taxon>
        <taxon>Embryophyta</taxon>
        <taxon>Tracheophyta</taxon>
        <taxon>Spermatophyta</taxon>
        <taxon>Magnoliopsida</taxon>
        <taxon>Liliopsida</taxon>
        <taxon>Araceae</taxon>
        <taxon>Aroideae</taxon>
        <taxon>Colocasieae</taxon>
        <taxon>Colocasia</taxon>
    </lineage>
</organism>
<dbReference type="Proteomes" id="UP000652761">
    <property type="component" value="Unassembled WGS sequence"/>
</dbReference>
<proteinExistence type="predicted"/>
<dbReference type="AlphaFoldDB" id="A0A843V075"/>
<reference evidence="1" key="1">
    <citation type="submission" date="2017-07" db="EMBL/GenBank/DDBJ databases">
        <title>Taro Niue Genome Assembly and Annotation.</title>
        <authorList>
            <person name="Atibalentja N."/>
            <person name="Keating K."/>
            <person name="Fields C.J."/>
        </authorList>
    </citation>
    <scope>NUCLEOTIDE SEQUENCE</scope>
    <source>
        <strain evidence="1">Niue_2</strain>
        <tissue evidence="1">Leaf</tissue>
    </source>
</reference>